<protein>
    <submittedName>
        <fullName evidence="20">Uncharacterized protein</fullName>
    </submittedName>
</protein>
<dbReference type="GO" id="GO:0004386">
    <property type="term" value="F:helicase activity"/>
    <property type="evidence" value="ECO:0007669"/>
    <property type="project" value="UniProtKB-KW"/>
</dbReference>
<evidence type="ECO:0000256" key="6">
    <source>
        <dbReference type="ARBA" id="ARBA00022741"/>
    </source>
</evidence>
<dbReference type="InterPro" id="IPR027417">
    <property type="entry name" value="P-loop_NTPase"/>
</dbReference>
<keyword evidence="21" id="KW-1185">Reference proteome</keyword>
<dbReference type="InterPro" id="IPR000999">
    <property type="entry name" value="RNase_III_dom"/>
</dbReference>
<dbReference type="InterPro" id="IPR014001">
    <property type="entry name" value="Helicase_ATP-bd"/>
</dbReference>
<dbReference type="AlphaFoldDB" id="A0AAV0LU01"/>
<gene>
    <name evidence="20" type="ORF">LITE_LOCUS25319</name>
</gene>
<evidence type="ECO:0000259" key="15">
    <source>
        <dbReference type="PROSITE" id="PS50137"/>
    </source>
</evidence>
<dbReference type="Gene3D" id="3.40.50.300">
    <property type="entry name" value="P-loop containing nucleotide triphosphate hydrolases"/>
    <property type="match status" value="1"/>
</dbReference>
<feature type="domain" description="RNase III" evidence="16">
    <location>
        <begin position="1004"/>
        <end position="1151"/>
    </location>
</feature>
<dbReference type="CDD" id="cd18034">
    <property type="entry name" value="DEXHc_dicer"/>
    <property type="match status" value="1"/>
</dbReference>
<evidence type="ECO:0000259" key="17">
    <source>
        <dbReference type="PROSITE" id="PS50821"/>
    </source>
</evidence>
<evidence type="ECO:0000256" key="1">
    <source>
        <dbReference type="ARBA" id="ARBA00001936"/>
    </source>
</evidence>
<dbReference type="InterPro" id="IPR036085">
    <property type="entry name" value="PAZ_dom_sf"/>
</dbReference>
<dbReference type="FunFam" id="3.30.160.380:FF:000001">
    <property type="entry name" value="Endoribonuclease dicer-like 1"/>
    <property type="match status" value="1"/>
</dbReference>
<proteinExistence type="predicted"/>
<feature type="domain" description="RNase III" evidence="16">
    <location>
        <begin position="817"/>
        <end position="967"/>
    </location>
</feature>
<evidence type="ECO:0000259" key="19">
    <source>
        <dbReference type="PROSITE" id="PS51327"/>
    </source>
</evidence>
<dbReference type="GO" id="GO:0005737">
    <property type="term" value="C:cytoplasm"/>
    <property type="evidence" value="ECO:0007669"/>
    <property type="project" value="TreeGrafter"/>
</dbReference>
<evidence type="ECO:0000256" key="3">
    <source>
        <dbReference type="ARBA" id="ARBA00022722"/>
    </source>
</evidence>
<comment type="cofactor">
    <cofactor evidence="1">
        <name>Mn(2+)</name>
        <dbReference type="ChEBI" id="CHEBI:29035"/>
    </cofactor>
</comment>
<feature type="domain" description="Dicer dsRNA-binding fold" evidence="19">
    <location>
        <begin position="438"/>
        <end position="524"/>
    </location>
</feature>
<dbReference type="EMBL" id="CAMGYJ010000006">
    <property type="protein sequence ID" value="CAI0437055.1"/>
    <property type="molecule type" value="Genomic_DNA"/>
</dbReference>
<comment type="caution">
    <text evidence="20">The sequence shown here is derived from an EMBL/GenBank/DDBJ whole genome shotgun (WGS) entry which is preliminary data.</text>
</comment>
<evidence type="ECO:0000256" key="9">
    <source>
        <dbReference type="ARBA" id="ARBA00022806"/>
    </source>
</evidence>
<dbReference type="Pfam" id="PF00636">
    <property type="entry name" value="Ribonuclease_3"/>
    <property type="match status" value="2"/>
</dbReference>
<organism evidence="20 21">
    <name type="scientific">Linum tenue</name>
    <dbReference type="NCBI Taxonomy" id="586396"/>
    <lineage>
        <taxon>Eukaryota</taxon>
        <taxon>Viridiplantae</taxon>
        <taxon>Streptophyta</taxon>
        <taxon>Embryophyta</taxon>
        <taxon>Tracheophyta</taxon>
        <taxon>Spermatophyta</taxon>
        <taxon>Magnoliopsida</taxon>
        <taxon>eudicotyledons</taxon>
        <taxon>Gunneridae</taxon>
        <taxon>Pentapetalae</taxon>
        <taxon>rosids</taxon>
        <taxon>fabids</taxon>
        <taxon>Malpighiales</taxon>
        <taxon>Linaceae</taxon>
        <taxon>Linum</taxon>
    </lineage>
</organism>
<dbReference type="Pfam" id="PF00270">
    <property type="entry name" value="DEAD"/>
    <property type="match status" value="1"/>
</dbReference>
<keyword evidence="10" id="KW-0067">ATP-binding</keyword>
<keyword evidence="3" id="KW-0540">Nuclease</keyword>
<dbReference type="InterPro" id="IPR014720">
    <property type="entry name" value="dsRBD_dom"/>
</dbReference>
<evidence type="ECO:0000256" key="14">
    <source>
        <dbReference type="PROSITE-ProRule" id="PRU00657"/>
    </source>
</evidence>
<dbReference type="Pfam" id="PF02170">
    <property type="entry name" value="PAZ"/>
    <property type="match status" value="1"/>
</dbReference>
<keyword evidence="7" id="KW-0255">Endonuclease</keyword>
<dbReference type="Pfam" id="PF03368">
    <property type="entry name" value="Dicer_dimer"/>
    <property type="match status" value="1"/>
</dbReference>
<dbReference type="SUPFAM" id="SSF69065">
    <property type="entry name" value="RNase III domain-like"/>
    <property type="match status" value="2"/>
</dbReference>
<dbReference type="GO" id="GO:0003723">
    <property type="term" value="F:RNA binding"/>
    <property type="evidence" value="ECO:0007669"/>
    <property type="project" value="UniProtKB-UniRule"/>
</dbReference>
<dbReference type="PROSITE" id="PS51192">
    <property type="entry name" value="HELICASE_ATP_BIND_1"/>
    <property type="match status" value="1"/>
</dbReference>
<evidence type="ECO:0000256" key="13">
    <source>
        <dbReference type="ARBA" id="ARBA00023211"/>
    </source>
</evidence>
<accession>A0AAV0LU01</accession>
<evidence type="ECO:0000256" key="2">
    <source>
        <dbReference type="ARBA" id="ARBA00001946"/>
    </source>
</evidence>
<keyword evidence="12 14" id="KW-0694">RNA-binding</keyword>
<dbReference type="GO" id="GO:0005524">
    <property type="term" value="F:ATP binding"/>
    <property type="evidence" value="ECO:0007669"/>
    <property type="project" value="UniProtKB-KW"/>
</dbReference>
<dbReference type="InterPro" id="IPR011545">
    <property type="entry name" value="DEAD/DEAH_box_helicase_dom"/>
</dbReference>
<evidence type="ECO:0000259" key="16">
    <source>
        <dbReference type="PROSITE" id="PS50142"/>
    </source>
</evidence>
<feature type="domain" description="PAZ" evidence="17">
    <location>
        <begin position="688"/>
        <end position="790"/>
    </location>
</feature>
<dbReference type="SUPFAM" id="SSF101690">
    <property type="entry name" value="PAZ domain"/>
    <property type="match status" value="1"/>
</dbReference>
<dbReference type="FunFam" id="3.40.50.300:FF:000705">
    <property type="entry name" value="Endoribonuclease dicer-like protein"/>
    <property type="match status" value="1"/>
</dbReference>
<evidence type="ECO:0000256" key="8">
    <source>
        <dbReference type="ARBA" id="ARBA00022801"/>
    </source>
</evidence>
<dbReference type="PANTHER" id="PTHR14950">
    <property type="entry name" value="DICER-RELATED"/>
    <property type="match status" value="1"/>
</dbReference>
<evidence type="ECO:0000256" key="5">
    <source>
        <dbReference type="ARBA" id="ARBA00022737"/>
    </source>
</evidence>
<evidence type="ECO:0000259" key="18">
    <source>
        <dbReference type="PROSITE" id="PS51192"/>
    </source>
</evidence>
<dbReference type="PROSITE" id="PS50137">
    <property type="entry name" value="DS_RBD"/>
    <property type="match status" value="1"/>
</dbReference>
<keyword evidence="9" id="KW-0347">Helicase</keyword>
<evidence type="ECO:0000256" key="12">
    <source>
        <dbReference type="ARBA" id="ARBA00022884"/>
    </source>
</evidence>
<dbReference type="GO" id="GO:0010267">
    <property type="term" value="P:ta-siRNA processing"/>
    <property type="evidence" value="ECO:0007669"/>
    <property type="project" value="UniProtKB-ARBA"/>
</dbReference>
<evidence type="ECO:0000256" key="4">
    <source>
        <dbReference type="ARBA" id="ARBA00022723"/>
    </source>
</evidence>
<dbReference type="InterPro" id="IPR003100">
    <property type="entry name" value="PAZ_dom"/>
</dbReference>
<dbReference type="PROSITE" id="PS51327">
    <property type="entry name" value="DICER_DSRBF"/>
    <property type="match status" value="1"/>
</dbReference>
<dbReference type="Proteomes" id="UP001154282">
    <property type="component" value="Unassembled WGS sequence"/>
</dbReference>
<evidence type="ECO:0000313" key="21">
    <source>
        <dbReference type="Proteomes" id="UP001154282"/>
    </source>
</evidence>
<dbReference type="Gene3D" id="3.30.160.20">
    <property type="match status" value="1"/>
</dbReference>
<evidence type="ECO:0000256" key="11">
    <source>
        <dbReference type="ARBA" id="ARBA00022842"/>
    </source>
</evidence>
<sequence>MEAVPMDIDAPPDHDDPSLPFARSYQLEALQVAIRQNTISYLETGSGKTLVAIMLLRHYAPFLRKPSPFIAVFLVPQVVLVRQQAEAVKAHSDLKVGTYWGEMGVDFWDAAIWKQEIDKHEVLVMTPQILLNCLRHSFFKLEFIKVLIFDECHHTGGKHPYACIMTEFYHKLACKACDLPRIFGMTASLIKSKCGTSESEYWEKIKKLETIMHSKVYTCVSESAISKYVPISTPKFRFYEALDVPGDLVARLRFGLNNLKTKHENLLTKMDLTTTSLESTRKKLTRTCEALLYCLDDLGLMLASKAAKFLSSCDSDGMLSDKLDVFGERVVKKFSTDASMVFQSCISTEWTLGGDARAHVKSGFLTSKVAYLIQCLLDYSGDISGQFRLEKYLSSGEIMRSESLRHASNPCPPLGSEFYDEEIYRVESTGAVVTSTSSICLIHFYCSRLPSDGYFKPAPHFVINKETSRCTLYLPKSCPLPPVSVEGDIKSLKQKACLQACIMLHKIGSLTDNLVPDTVAEKLDDRELGEECYDDEFPVYFPPEAVRSQESCSQPGSEKYYCYLIKLCPQYESRTAVQDIVLVMCSELETEIVNSNFNLEDVRGSLNATLSYMGFLDLTPMLVNLCRMFQITVFNVLIHHSLDKLKGKIQALKHCDHLDYFVLPATTSAQKASIDWTCVRSVLFSYKQAWEDHKKYPLQCNGAGVVVTTKDGPACKCMLQNSLVYTPHNRKLYSTLGISDKLSGNSFLSMCDGASVTYKEYYKFRHGIKLDSSHQPLLHARQIFPVHNCLLRCKQQRKEKGPASLTISHCLRQTNALRGIRRSYLISIPHIPVLEAITTKQCQEKFHLESLETLGDSFLKYAACQQLFKTYHSHHEGLLSIKKDKIVSNASLFKLGYDIKLPGFIRDAPFDPKTWMIPGFNKDEYSLGEELLPNSRKVFVAGTRKLKSKRVADVVEALIGAYLSTGGETASLLFMNWIGIKVEFNNSVPSERQLQVDPEKLVNIPHLESLLNYSFNDRSLLVEALTHGSYMLPEIPRCYQRLEFLGDSVLDYLITVHLYKKYPDISPGLLTDMRSASVNNECYAQSAIKNGLHKHILHASQRLHKDISRCISNLNEVPSGPSFGWESETSCPKVLGDIIESLAGAILVDSGYNKEVVFRSIMPLLEPLVTPETLRLEPVRELNEFCQREQFVLKTPVVSRDDGLTSITIQVEADGAIFTHTSAAADKKMAKRLASKEVLKALKGIGARLHGE</sequence>
<dbReference type="CDD" id="cd00593">
    <property type="entry name" value="RIBOc"/>
    <property type="match status" value="2"/>
</dbReference>
<keyword evidence="6" id="KW-0547">Nucleotide-binding</keyword>
<dbReference type="GO" id="GO:0005634">
    <property type="term" value="C:nucleus"/>
    <property type="evidence" value="ECO:0007669"/>
    <property type="project" value="TreeGrafter"/>
</dbReference>
<dbReference type="SMART" id="SM00487">
    <property type="entry name" value="DEXDc"/>
    <property type="match status" value="1"/>
</dbReference>
<dbReference type="PROSITE" id="PS50821">
    <property type="entry name" value="PAZ"/>
    <property type="match status" value="1"/>
</dbReference>
<evidence type="ECO:0000256" key="7">
    <source>
        <dbReference type="ARBA" id="ARBA00022759"/>
    </source>
</evidence>
<dbReference type="InterPro" id="IPR036389">
    <property type="entry name" value="RNase_III_sf"/>
</dbReference>
<dbReference type="Gene3D" id="1.10.1520.10">
    <property type="entry name" value="Ribonuclease III domain"/>
    <property type="match status" value="2"/>
</dbReference>
<feature type="domain" description="DRBM" evidence="15">
    <location>
        <begin position="1177"/>
        <end position="1244"/>
    </location>
</feature>
<dbReference type="InterPro" id="IPR038248">
    <property type="entry name" value="Dicer_dimer_sf"/>
</dbReference>
<keyword evidence="11" id="KW-0460">Magnesium</keyword>
<dbReference type="GO" id="GO:0004525">
    <property type="term" value="F:ribonuclease III activity"/>
    <property type="evidence" value="ECO:0007669"/>
    <property type="project" value="InterPro"/>
</dbReference>
<keyword evidence="4" id="KW-0479">Metal-binding</keyword>
<dbReference type="PANTHER" id="PTHR14950:SF70">
    <property type="entry name" value="ENDORIBONUCLEASE DICER HOMOLOG 2"/>
    <property type="match status" value="1"/>
</dbReference>
<name>A0AAV0LU01_9ROSI</name>
<keyword evidence="13" id="KW-0464">Manganese</keyword>
<evidence type="ECO:0000313" key="20">
    <source>
        <dbReference type="EMBL" id="CAI0437055.1"/>
    </source>
</evidence>
<dbReference type="GO" id="GO:0046872">
    <property type="term" value="F:metal ion binding"/>
    <property type="evidence" value="ECO:0007669"/>
    <property type="project" value="UniProtKB-KW"/>
</dbReference>
<feature type="domain" description="Helicase ATP-binding" evidence="18">
    <location>
        <begin position="29"/>
        <end position="193"/>
    </location>
</feature>
<dbReference type="PROSITE" id="PS00517">
    <property type="entry name" value="RNASE_3_1"/>
    <property type="match status" value="1"/>
</dbReference>
<comment type="cofactor">
    <cofactor evidence="2">
        <name>Mg(2+)</name>
        <dbReference type="ChEBI" id="CHEBI:18420"/>
    </cofactor>
</comment>
<dbReference type="InterPro" id="IPR005034">
    <property type="entry name" value="Dicer_dimerisation"/>
</dbReference>
<dbReference type="Gene3D" id="2.170.260.10">
    <property type="entry name" value="paz domain"/>
    <property type="match status" value="1"/>
</dbReference>
<reference evidence="20" key="1">
    <citation type="submission" date="2022-08" db="EMBL/GenBank/DDBJ databases">
        <authorList>
            <person name="Gutierrez-Valencia J."/>
        </authorList>
    </citation>
    <scope>NUCLEOTIDE SEQUENCE</scope>
</reference>
<dbReference type="SUPFAM" id="SSF54768">
    <property type="entry name" value="dsRNA-binding domain-like"/>
    <property type="match status" value="1"/>
</dbReference>
<dbReference type="FunFam" id="1.10.1520.10:FF:000004">
    <property type="entry name" value="Endoribonuclease dicer-like 1"/>
    <property type="match status" value="1"/>
</dbReference>
<keyword evidence="5" id="KW-0677">Repeat</keyword>
<dbReference type="Gene3D" id="3.30.160.380">
    <property type="entry name" value="Dicer dimerisation domain"/>
    <property type="match status" value="1"/>
</dbReference>
<evidence type="ECO:0000256" key="10">
    <source>
        <dbReference type="ARBA" id="ARBA00022840"/>
    </source>
</evidence>
<dbReference type="SMART" id="SM00535">
    <property type="entry name" value="RIBOc"/>
    <property type="match status" value="2"/>
</dbReference>
<dbReference type="PROSITE" id="PS50142">
    <property type="entry name" value="RNASE_3_2"/>
    <property type="match status" value="2"/>
</dbReference>
<keyword evidence="8" id="KW-0378">Hydrolase</keyword>
<dbReference type="SUPFAM" id="SSF52540">
    <property type="entry name" value="P-loop containing nucleoside triphosphate hydrolases"/>
    <property type="match status" value="1"/>
</dbReference>